<gene>
    <name evidence="2" type="ORF">EVAR_41042_1</name>
</gene>
<dbReference type="AlphaFoldDB" id="A0A4C1YXN9"/>
<evidence type="ECO:0000256" key="1">
    <source>
        <dbReference type="SAM" id="MobiDB-lite"/>
    </source>
</evidence>
<comment type="caution">
    <text evidence="2">The sequence shown here is derived from an EMBL/GenBank/DDBJ whole genome shotgun (WGS) entry which is preliminary data.</text>
</comment>
<dbReference type="Proteomes" id="UP000299102">
    <property type="component" value="Unassembled WGS sequence"/>
</dbReference>
<proteinExistence type="predicted"/>
<reference evidence="2 3" key="1">
    <citation type="journal article" date="2019" name="Commun. Biol.">
        <title>The bagworm genome reveals a unique fibroin gene that provides high tensile strength.</title>
        <authorList>
            <person name="Kono N."/>
            <person name="Nakamura H."/>
            <person name="Ohtoshi R."/>
            <person name="Tomita M."/>
            <person name="Numata K."/>
            <person name="Arakawa K."/>
        </authorList>
    </citation>
    <scope>NUCLEOTIDE SEQUENCE [LARGE SCALE GENOMIC DNA]</scope>
</reference>
<sequence length="94" mass="10470">MRLYPFVQSYDEHKSVYSATSPPRRAAGERTCPSAFSLTFPLYRYPEKNTTRYRTVGRISDTSQRGEHVRSRRARAAGAPPAPSTCAVSIATAM</sequence>
<dbReference type="EMBL" id="BGZK01001493">
    <property type="protein sequence ID" value="GBP81046.1"/>
    <property type="molecule type" value="Genomic_DNA"/>
</dbReference>
<protein>
    <submittedName>
        <fullName evidence="2">Uncharacterized protein</fullName>
    </submittedName>
</protein>
<evidence type="ECO:0000313" key="3">
    <source>
        <dbReference type="Proteomes" id="UP000299102"/>
    </source>
</evidence>
<name>A0A4C1YXN9_EUMVA</name>
<organism evidence="2 3">
    <name type="scientific">Eumeta variegata</name>
    <name type="common">Bagworm moth</name>
    <name type="synonym">Eumeta japonica</name>
    <dbReference type="NCBI Taxonomy" id="151549"/>
    <lineage>
        <taxon>Eukaryota</taxon>
        <taxon>Metazoa</taxon>
        <taxon>Ecdysozoa</taxon>
        <taxon>Arthropoda</taxon>
        <taxon>Hexapoda</taxon>
        <taxon>Insecta</taxon>
        <taxon>Pterygota</taxon>
        <taxon>Neoptera</taxon>
        <taxon>Endopterygota</taxon>
        <taxon>Lepidoptera</taxon>
        <taxon>Glossata</taxon>
        <taxon>Ditrysia</taxon>
        <taxon>Tineoidea</taxon>
        <taxon>Psychidae</taxon>
        <taxon>Oiketicinae</taxon>
        <taxon>Eumeta</taxon>
    </lineage>
</organism>
<keyword evidence="3" id="KW-1185">Reference proteome</keyword>
<evidence type="ECO:0000313" key="2">
    <source>
        <dbReference type="EMBL" id="GBP81046.1"/>
    </source>
</evidence>
<feature type="region of interest" description="Disordered" evidence="1">
    <location>
        <begin position="60"/>
        <end position="83"/>
    </location>
</feature>
<accession>A0A4C1YXN9</accession>